<name>A0ABT1FVX9_9BACT</name>
<evidence type="ECO:0000313" key="1">
    <source>
        <dbReference type="EMBL" id="MCP1384828.1"/>
    </source>
</evidence>
<dbReference type="RefSeq" id="WP_253530707.1">
    <property type="nucleotide sequence ID" value="NZ_JAMZEL010000009.1"/>
</dbReference>
<proteinExistence type="predicted"/>
<dbReference type="EMBL" id="JAMZEL010000009">
    <property type="protein sequence ID" value="MCP1384828.1"/>
    <property type="molecule type" value="Genomic_DNA"/>
</dbReference>
<reference evidence="1 2" key="1">
    <citation type="submission" date="2022-06" db="EMBL/GenBank/DDBJ databases">
        <title>Runella sp. S5 genome sequencing.</title>
        <authorList>
            <person name="Park S."/>
        </authorList>
    </citation>
    <scope>NUCLEOTIDE SEQUENCE [LARGE SCALE GENOMIC DNA]</scope>
    <source>
        <strain evidence="1 2">S5</strain>
    </source>
</reference>
<sequence length="133" mass="15374">MSEKIIDQNEEMLDMALELMALSTKTDNPYVQKLLENFSVGIKEMESDCFQYPFLEPVPIDNADFTYKGNGDDVIDLHCKTVDGARVSVWRCNNFWFRWRFLTDGMIALSLYGIPPPLILRMDPHEMGFNIAE</sequence>
<evidence type="ECO:0000313" key="2">
    <source>
        <dbReference type="Proteomes" id="UP001204772"/>
    </source>
</evidence>
<organism evidence="1 2">
    <name type="scientific">Runella salmonicolor</name>
    <dbReference type="NCBI Taxonomy" id="2950278"/>
    <lineage>
        <taxon>Bacteria</taxon>
        <taxon>Pseudomonadati</taxon>
        <taxon>Bacteroidota</taxon>
        <taxon>Cytophagia</taxon>
        <taxon>Cytophagales</taxon>
        <taxon>Spirosomataceae</taxon>
        <taxon>Runella</taxon>
    </lineage>
</organism>
<gene>
    <name evidence="1" type="ORF">NCI00_20500</name>
</gene>
<comment type="caution">
    <text evidence="1">The sequence shown here is derived from an EMBL/GenBank/DDBJ whole genome shotgun (WGS) entry which is preliminary data.</text>
</comment>
<accession>A0ABT1FVX9</accession>
<protein>
    <submittedName>
        <fullName evidence="1">Uncharacterized protein</fullName>
    </submittedName>
</protein>
<dbReference type="Proteomes" id="UP001204772">
    <property type="component" value="Unassembled WGS sequence"/>
</dbReference>
<keyword evidence="2" id="KW-1185">Reference proteome</keyword>